<gene>
    <name evidence="1" type="ORF">CEXT_241411</name>
</gene>
<evidence type="ECO:0000313" key="2">
    <source>
        <dbReference type="Proteomes" id="UP001054945"/>
    </source>
</evidence>
<keyword evidence="2" id="KW-1185">Reference proteome</keyword>
<name>A0AAV4TLG2_CAEEX</name>
<reference evidence="1 2" key="1">
    <citation type="submission" date="2021-06" db="EMBL/GenBank/DDBJ databases">
        <title>Caerostris extrusa draft genome.</title>
        <authorList>
            <person name="Kono N."/>
            <person name="Arakawa K."/>
        </authorList>
    </citation>
    <scope>NUCLEOTIDE SEQUENCE [LARGE SCALE GENOMIC DNA]</scope>
</reference>
<dbReference type="Proteomes" id="UP001054945">
    <property type="component" value="Unassembled WGS sequence"/>
</dbReference>
<dbReference type="AlphaFoldDB" id="A0AAV4TLG2"/>
<accession>A0AAV4TLG2</accession>
<comment type="caution">
    <text evidence="1">The sequence shown here is derived from an EMBL/GenBank/DDBJ whole genome shotgun (WGS) entry which is preliminary data.</text>
</comment>
<dbReference type="EMBL" id="BPLR01011399">
    <property type="protein sequence ID" value="GIY46326.1"/>
    <property type="molecule type" value="Genomic_DNA"/>
</dbReference>
<protein>
    <submittedName>
        <fullName evidence="1">Uncharacterized protein</fullName>
    </submittedName>
</protein>
<organism evidence="1 2">
    <name type="scientific">Caerostris extrusa</name>
    <name type="common">Bark spider</name>
    <name type="synonym">Caerostris bankana</name>
    <dbReference type="NCBI Taxonomy" id="172846"/>
    <lineage>
        <taxon>Eukaryota</taxon>
        <taxon>Metazoa</taxon>
        <taxon>Ecdysozoa</taxon>
        <taxon>Arthropoda</taxon>
        <taxon>Chelicerata</taxon>
        <taxon>Arachnida</taxon>
        <taxon>Araneae</taxon>
        <taxon>Araneomorphae</taxon>
        <taxon>Entelegynae</taxon>
        <taxon>Araneoidea</taxon>
        <taxon>Araneidae</taxon>
        <taxon>Caerostris</taxon>
    </lineage>
</organism>
<proteinExistence type="predicted"/>
<sequence>MKGPASISPDHNISILVHFMGTLHSSPLSAYASPPSSPGVIHQKYGWKSCGEEGVMRIFLYPFPPLIPIPFPRYFYCYLLSFIPSTGER</sequence>
<evidence type="ECO:0000313" key="1">
    <source>
        <dbReference type="EMBL" id="GIY46326.1"/>
    </source>
</evidence>